<organism evidence="3 4">
    <name type="scientific">Ancylostoma ceylanicum</name>
    <dbReference type="NCBI Taxonomy" id="53326"/>
    <lineage>
        <taxon>Eukaryota</taxon>
        <taxon>Metazoa</taxon>
        <taxon>Ecdysozoa</taxon>
        <taxon>Nematoda</taxon>
        <taxon>Chromadorea</taxon>
        <taxon>Rhabditida</taxon>
        <taxon>Rhabditina</taxon>
        <taxon>Rhabditomorpha</taxon>
        <taxon>Strongyloidea</taxon>
        <taxon>Ancylostomatidae</taxon>
        <taxon>Ancylostomatinae</taxon>
        <taxon>Ancylostoma</taxon>
    </lineage>
</organism>
<keyword evidence="4" id="KW-1185">Reference proteome</keyword>
<name>A0A016S4N9_9BILA</name>
<feature type="compositionally biased region" description="Polar residues" evidence="1">
    <location>
        <begin position="79"/>
        <end position="96"/>
    </location>
</feature>
<feature type="region of interest" description="Disordered" evidence="1">
    <location>
        <begin position="75"/>
        <end position="96"/>
    </location>
</feature>
<evidence type="ECO:0000313" key="3">
    <source>
        <dbReference type="EMBL" id="EYB85446.1"/>
    </source>
</evidence>
<dbReference type="Proteomes" id="UP000024635">
    <property type="component" value="Unassembled WGS sequence"/>
</dbReference>
<evidence type="ECO:0000256" key="1">
    <source>
        <dbReference type="SAM" id="MobiDB-lite"/>
    </source>
</evidence>
<comment type="caution">
    <text evidence="3">The sequence shown here is derived from an EMBL/GenBank/DDBJ whole genome shotgun (WGS) entry which is preliminary data.</text>
</comment>
<accession>A0A016S4N9</accession>
<evidence type="ECO:0000313" key="4">
    <source>
        <dbReference type="Proteomes" id="UP000024635"/>
    </source>
</evidence>
<dbReference type="EMBL" id="JARK01001634">
    <property type="protein sequence ID" value="EYB85446.1"/>
    <property type="molecule type" value="Genomic_DNA"/>
</dbReference>
<protein>
    <submittedName>
        <fullName evidence="3">Uncharacterized protein</fullName>
    </submittedName>
</protein>
<dbReference type="OrthoDB" id="5789202at2759"/>
<keyword evidence="2" id="KW-0812">Transmembrane</keyword>
<dbReference type="AlphaFoldDB" id="A0A016S4N9"/>
<keyword evidence="2" id="KW-1133">Transmembrane helix</keyword>
<evidence type="ECO:0000256" key="2">
    <source>
        <dbReference type="SAM" id="Phobius"/>
    </source>
</evidence>
<feature type="transmembrane region" description="Helical" evidence="2">
    <location>
        <begin position="38"/>
        <end position="56"/>
    </location>
</feature>
<keyword evidence="2" id="KW-0472">Membrane</keyword>
<gene>
    <name evidence="3" type="primary">Acey_s0298.g1768</name>
    <name evidence="3" type="ORF">Y032_0298g1768</name>
</gene>
<sequence length="96" mass="10838">MELMRGDSNTRKCAPEAELEAYMDYLHACLRAKKVPSWAVWLFAACFVLIVAVLLLDYCVIRRNALGNTCCSRARQKRSGASSSHQKRTTNMLLNV</sequence>
<proteinExistence type="predicted"/>
<reference evidence="4" key="1">
    <citation type="journal article" date="2015" name="Nat. Genet.">
        <title>The genome and transcriptome of the zoonotic hookworm Ancylostoma ceylanicum identify infection-specific gene families.</title>
        <authorList>
            <person name="Schwarz E.M."/>
            <person name="Hu Y."/>
            <person name="Antoshechkin I."/>
            <person name="Miller M.M."/>
            <person name="Sternberg P.W."/>
            <person name="Aroian R.V."/>
        </authorList>
    </citation>
    <scope>NUCLEOTIDE SEQUENCE</scope>
    <source>
        <strain evidence="4">HY135</strain>
    </source>
</reference>